<sequence length="97" mass="11340">MNSSISTRRRARQEDRRHHFALGQAVHMKGSFQMLSSDSDVYHVTAVLPAKDGIPQYRIRNDDERHERVTTEDHLRPVQETDQSQQSSLLERTFRHG</sequence>
<proteinExistence type="predicted"/>
<protein>
    <submittedName>
        <fullName evidence="2">Uncharacterized protein</fullName>
    </submittedName>
</protein>
<evidence type="ECO:0000313" key="2">
    <source>
        <dbReference type="EMBL" id="MBD0413074.1"/>
    </source>
</evidence>
<keyword evidence="3" id="KW-1185">Reference proteome</keyword>
<organism evidence="2 3">
    <name type="scientific">Oryzicola mucosus</name>
    <dbReference type="NCBI Taxonomy" id="2767425"/>
    <lineage>
        <taxon>Bacteria</taxon>
        <taxon>Pseudomonadati</taxon>
        <taxon>Pseudomonadota</taxon>
        <taxon>Alphaproteobacteria</taxon>
        <taxon>Hyphomicrobiales</taxon>
        <taxon>Phyllobacteriaceae</taxon>
        <taxon>Oryzicola</taxon>
    </lineage>
</organism>
<gene>
    <name evidence="2" type="ORF">ICI42_00175</name>
</gene>
<evidence type="ECO:0000256" key="1">
    <source>
        <dbReference type="SAM" id="MobiDB-lite"/>
    </source>
</evidence>
<feature type="region of interest" description="Disordered" evidence="1">
    <location>
        <begin position="61"/>
        <end position="97"/>
    </location>
</feature>
<feature type="compositionally biased region" description="Basic and acidic residues" evidence="1">
    <location>
        <begin position="61"/>
        <end position="79"/>
    </location>
</feature>
<name>A0A8J6PE91_9HYPH</name>
<dbReference type="AlphaFoldDB" id="A0A8J6PE91"/>
<dbReference type="EMBL" id="JACVVX010000001">
    <property type="protein sequence ID" value="MBD0413074.1"/>
    <property type="molecule type" value="Genomic_DNA"/>
</dbReference>
<accession>A0A8J6PE91</accession>
<feature type="compositionally biased region" description="Polar residues" evidence="1">
    <location>
        <begin position="80"/>
        <end position="90"/>
    </location>
</feature>
<reference evidence="2" key="1">
    <citation type="submission" date="2020-09" db="EMBL/GenBank/DDBJ databases">
        <title>Genome seq and assembly of Tianweitania sp.</title>
        <authorList>
            <person name="Chhetri G."/>
        </authorList>
    </citation>
    <scope>NUCLEOTIDE SEQUENCE</scope>
    <source>
        <strain evidence="2">Rool2</strain>
    </source>
</reference>
<comment type="caution">
    <text evidence="2">The sequence shown here is derived from an EMBL/GenBank/DDBJ whole genome shotgun (WGS) entry which is preliminary data.</text>
</comment>
<evidence type="ECO:0000313" key="3">
    <source>
        <dbReference type="Proteomes" id="UP000643405"/>
    </source>
</evidence>
<dbReference type="RefSeq" id="WP_188162532.1">
    <property type="nucleotide sequence ID" value="NZ_JACVVX010000001.1"/>
</dbReference>
<dbReference type="Proteomes" id="UP000643405">
    <property type="component" value="Unassembled WGS sequence"/>
</dbReference>